<feature type="transmembrane region" description="Helical" evidence="2">
    <location>
        <begin position="795"/>
        <end position="816"/>
    </location>
</feature>
<comment type="caution">
    <text evidence="5">The sequence shown here is derived from an EMBL/GenBank/DDBJ whole genome shotgun (WGS) entry which is preliminary data.</text>
</comment>
<reference evidence="6" key="1">
    <citation type="journal article" date="2023" name="Commun. Biol.">
        <title>Genome analysis of Parmales, the sister group of diatoms, reveals the evolutionary specialization of diatoms from phago-mixotrophs to photoautotrophs.</title>
        <authorList>
            <person name="Ban H."/>
            <person name="Sato S."/>
            <person name="Yoshikawa S."/>
            <person name="Yamada K."/>
            <person name="Nakamura Y."/>
            <person name="Ichinomiya M."/>
            <person name="Sato N."/>
            <person name="Blanc-Mathieu R."/>
            <person name="Endo H."/>
            <person name="Kuwata A."/>
            <person name="Ogata H."/>
        </authorList>
    </citation>
    <scope>NUCLEOTIDE SEQUENCE [LARGE SCALE GENOMIC DNA]</scope>
    <source>
        <strain evidence="6">NIES 3699</strain>
    </source>
</reference>
<feature type="compositionally biased region" description="Polar residues" evidence="1">
    <location>
        <begin position="861"/>
        <end position="876"/>
    </location>
</feature>
<dbReference type="EMBL" id="BRXX01000498">
    <property type="protein sequence ID" value="GMI14339.1"/>
    <property type="molecule type" value="Genomic_DNA"/>
</dbReference>
<protein>
    <recommendedName>
        <fullName evidence="4">PA domain-containing protein</fullName>
    </recommendedName>
</protein>
<dbReference type="InterPro" id="IPR003137">
    <property type="entry name" value="PA_domain"/>
</dbReference>
<feature type="domain" description="PA" evidence="4">
    <location>
        <begin position="58"/>
        <end position="158"/>
    </location>
</feature>
<evidence type="ECO:0000259" key="4">
    <source>
        <dbReference type="Pfam" id="PF02225"/>
    </source>
</evidence>
<proteinExistence type="predicted"/>
<feature type="compositionally biased region" description="Low complexity" evidence="1">
    <location>
        <begin position="986"/>
        <end position="997"/>
    </location>
</feature>
<keyword evidence="2" id="KW-1133">Transmembrane helix</keyword>
<dbReference type="SUPFAM" id="SSF52025">
    <property type="entry name" value="PA domain"/>
    <property type="match status" value="1"/>
</dbReference>
<evidence type="ECO:0000313" key="5">
    <source>
        <dbReference type="EMBL" id="GMI14339.1"/>
    </source>
</evidence>
<name>A0A9W7FLP1_9STRA</name>
<keyword evidence="3" id="KW-0732">Signal</keyword>
<dbReference type="Proteomes" id="UP001165160">
    <property type="component" value="Unassembled WGS sequence"/>
</dbReference>
<feature type="region of interest" description="Disordered" evidence="1">
    <location>
        <begin position="837"/>
        <end position="876"/>
    </location>
</feature>
<keyword evidence="6" id="KW-1185">Reference proteome</keyword>
<evidence type="ECO:0000256" key="1">
    <source>
        <dbReference type="SAM" id="MobiDB-lite"/>
    </source>
</evidence>
<keyword evidence="2" id="KW-0472">Membrane</keyword>
<evidence type="ECO:0000313" key="6">
    <source>
        <dbReference type="Proteomes" id="UP001165160"/>
    </source>
</evidence>
<organism evidence="5 6">
    <name type="scientific">Triparma verrucosa</name>
    <dbReference type="NCBI Taxonomy" id="1606542"/>
    <lineage>
        <taxon>Eukaryota</taxon>
        <taxon>Sar</taxon>
        <taxon>Stramenopiles</taxon>
        <taxon>Ochrophyta</taxon>
        <taxon>Bolidophyceae</taxon>
        <taxon>Parmales</taxon>
        <taxon>Triparmaceae</taxon>
        <taxon>Triparma</taxon>
    </lineage>
</organism>
<accession>A0A9W7FLP1</accession>
<dbReference type="AlphaFoldDB" id="A0A9W7FLP1"/>
<dbReference type="Gene3D" id="3.50.30.30">
    <property type="match status" value="3"/>
</dbReference>
<keyword evidence="2" id="KW-0812">Transmembrane</keyword>
<feature type="region of interest" description="Disordered" evidence="1">
    <location>
        <begin position="960"/>
        <end position="1005"/>
    </location>
</feature>
<evidence type="ECO:0000256" key="3">
    <source>
        <dbReference type="SAM" id="SignalP"/>
    </source>
</evidence>
<feature type="signal peptide" evidence="3">
    <location>
        <begin position="1"/>
        <end position="23"/>
    </location>
</feature>
<dbReference type="InterPro" id="IPR046450">
    <property type="entry name" value="PA_dom_sf"/>
</dbReference>
<sequence length="1005" mass="108272">MSRQFSFFLVLLSLLLLPGRVLGAFQHITVTTSVGVKEYGCRPSTFTSIPSSFDSFPVALSSPEDACYPEDYEADFRFWQLDNHDDINGKIALVRRCKTCNCYFENKAQAAVASGAEGVVIINDNLDAVIPVLAGQADQTYTSPVPVCMVTFDDGEEIISLLDSDEGEVTVSFEGVFPEDLGQVPEDVNRNFLTYLDVLTPWSIKFRYPAAMCLWNPVGDVSVDPITAKVVKAKISMHCPFEDELPSHSACYSKGCHVVGVDNPEEIVGNFALFSNFQGDEWCHDVQEFSAAAQNAGAVGAIVAYVDLYSIPIFDAPKYSPYDYTIPTYILPGTYANNIATVVEDEDEAEDVIVRFPKYAEDAVHGIIPEKYFPVDEVLGSLPQTSVCLSSEDGADGQECFTAGQAIFNPLESGPLQAEMALAQIDASCHDEDMEAGKEGSGADCVSCMSLLTQDLAVTNRYSISGKIVLVKAAETFCINEWEDLIDNLVAHGALGVVVGNEFDYTYTMVDSQEVTSPIPVFNVRQSALSAMLLAYESSSEVTVSFPRVVSGAVVAKNVTSHHMRYDEFGLTQLDVVRPTRFSGVVEAGQANFNREFHSSDLMMLTLVTFYAFCSSELSCHKCNLLSTPLTSSFPHGGVAVIDMTTAACFQPIGTVIKFVQDAGAEAVVVVLEGQELVTLSNGNNAEIDAQLEIPVFNVARDTFADILEELQKGPYADMIKIRLPKISAVQVDGGESGSGSGSGFGNSSEMENIYVADETIDEYDKYDYDGEVEDDSYAKGRQGGVISLRGGSKVGLTASLVVVLVVLVFVVGRALHKKREQNRTLMAYNRLQAGTQVGNPLGADGDAVRRPSLPGGGDGNNANRHSAPTLSSVQQGGANDVIITARPWVPAEPSNKADFGMFGLLDFRNKESDRDGGMYGKMQGTVVEMTDVESSGSGMGMMTAEASLASSSLAGPRFAAASSSSNVPPALRHFEIDSDDDEKPAATNNANPPNRRNSQELLLD</sequence>
<dbReference type="Pfam" id="PF02225">
    <property type="entry name" value="PA"/>
    <property type="match status" value="1"/>
</dbReference>
<gene>
    <name evidence="5" type="ORF">TrVE_jg11232</name>
</gene>
<evidence type="ECO:0000256" key="2">
    <source>
        <dbReference type="SAM" id="Phobius"/>
    </source>
</evidence>
<feature type="chain" id="PRO_5040962395" description="PA domain-containing protein" evidence="3">
    <location>
        <begin position="24"/>
        <end position="1005"/>
    </location>
</feature>